<dbReference type="Pfam" id="PF00370">
    <property type="entry name" value="FGGY_N"/>
    <property type="match status" value="1"/>
</dbReference>
<name>A0A0M6WFE6_9FIRM</name>
<evidence type="ECO:0000256" key="1">
    <source>
        <dbReference type="ARBA" id="ARBA00005190"/>
    </source>
</evidence>
<comment type="similarity">
    <text evidence="2 11 12">Belongs to the FGGY kinase family.</text>
</comment>
<feature type="binding site" evidence="11">
    <location>
        <position position="314"/>
    </location>
    <ligand>
        <name>ADP</name>
        <dbReference type="ChEBI" id="CHEBI:456216"/>
    </ligand>
</feature>
<dbReference type="GO" id="GO:0006072">
    <property type="term" value="P:glycerol-3-phosphate metabolic process"/>
    <property type="evidence" value="ECO:0007669"/>
    <property type="project" value="InterPro"/>
</dbReference>
<dbReference type="Gene3D" id="3.30.420.40">
    <property type="match status" value="2"/>
</dbReference>
<feature type="binding site" evidence="11">
    <location>
        <position position="89"/>
    </location>
    <ligand>
        <name>sn-glycerol 3-phosphate</name>
        <dbReference type="ChEBI" id="CHEBI:57597"/>
    </ligand>
</feature>
<dbReference type="STRING" id="301302.ERS852420_00347"/>
<feature type="binding site" evidence="11">
    <location>
        <position position="140"/>
    </location>
    <ligand>
        <name>sn-glycerol 3-phosphate</name>
        <dbReference type="ChEBI" id="CHEBI:57597"/>
    </ligand>
</feature>
<comment type="function">
    <text evidence="9 11">Key enzyme in the regulation of glycerol uptake and metabolism. Catalyzes the phosphorylation of glycerol to yield sn-glycerol 3-phosphate.</text>
</comment>
<keyword evidence="16" id="KW-1185">Reference proteome</keyword>
<keyword evidence="7 11" id="KW-0067">ATP-binding</keyword>
<dbReference type="HAMAP" id="MF_00186">
    <property type="entry name" value="Glycerol_kin"/>
    <property type="match status" value="1"/>
</dbReference>
<feature type="binding site" evidence="11">
    <location>
        <position position="249"/>
    </location>
    <ligand>
        <name>glycerol</name>
        <dbReference type="ChEBI" id="CHEBI:17754"/>
    </ligand>
</feature>
<dbReference type="EMBL" id="CVRR01000006">
    <property type="protein sequence ID" value="CRL34477.1"/>
    <property type="molecule type" value="Genomic_DNA"/>
</dbReference>
<dbReference type="NCBIfam" id="NF000756">
    <property type="entry name" value="PRK00047.1"/>
    <property type="match status" value="1"/>
</dbReference>
<dbReference type="PIRSF" id="PIRSF000538">
    <property type="entry name" value="GlpK"/>
    <property type="match status" value="1"/>
</dbReference>
<keyword evidence="3 11" id="KW-0808">Transferase</keyword>
<dbReference type="PANTHER" id="PTHR10196">
    <property type="entry name" value="SUGAR KINASE"/>
    <property type="match status" value="1"/>
</dbReference>
<dbReference type="PANTHER" id="PTHR10196:SF69">
    <property type="entry name" value="GLYCEROL KINASE"/>
    <property type="match status" value="1"/>
</dbReference>
<dbReference type="FunFam" id="3.30.420.40:FF:000007">
    <property type="entry name" value="Glycerol kinase"/>
    <property type="match status" value="1"/>
</dbReference>
<comment type="subunit">
    <text evidence="10 11">Homotetramer and homodimer (in equilibrium).</text>
</comment>
<dbReference type="PROSITE" id="PS00445">
    <property type="entry name" value="FGGY_KINASES_2"/>
    <property type="match status" value="1"/>
</dbReference>
<feature type="binding site" evidence="11">
    <location>
        <position position="20"/>
    </location>
    <ligand>
        <name>ATP</name>
        <dbReference type="ChEBI" id="CHEBI:30616"/>
    </ligand>
</feature>
<feature type="domain" description="Carbohydrate kinase FGGY C-terminal" evidence="14">
    <location>
        <begin position="266"/>
        <end position="455"/>
    </location>
</feature>
<evidence type="ECO:0000259" key="13">
    <source>
        <dbReference type="Pfam" id="PF00370"/>
    </source>
</evidence>
<evidence type="ECO:0000256" key="5">
    <source>
        <dbReference type="ARBA" id="ARBA00022777"/>
    </source>
</evidence>
<evidence type="ECO:0000259" key="14">
    <source>
        <dbReference type="Pfam" id="PF02782"/>
    </source>
</evidence>
<dbReference type="InterPro" id="IPR000577">
    <property type="entry name" value="Carb_kinase_FGGY"/>
</dbReference>
<evidence type="ECO:0000256" key="10">
    <source>
        <dbReference type="ARBA" id="ARBA00063665"/>
    </source>
</evidence>
<comment type="activity regulation">
    <text evidence="11">Activated by phosphorylation and inhibited by fructose 1,6-bisphosphate (FBP).</text>
</comment>
<feature type="binding site" evidence="11">
    <location>
        <position position="18"/>
    </location>
    <ligand>
        <name>ATP</name>
        <dbReference type="ChEBI" id="CHEBI:30616"/>
    </ligand>
</feature>
<dbReference type="InterPro" id="IPR043129">
    <property type="entry name" value="ATPase_NBD"/>
</dbReference>
<dbReference type="EC" id="2.7.1.30" evidence="11"/>
<feature type="binding site" evidence="11">
    <location>
        <position position="88"/>
    </location>
    <ligand>
        <name>sn-glycerol 3-phosphate</name>
        <dbReference type="ChEBI" id="CHEBI:57597"/>
    </ligand>
</feature>
<evidence type="ECO:0000256" key="6">
    <source>
        <dbReference type="ARBA" id="ARBA00022798"/>
    </source>
</evidence>
<feature type="binding site" evidence="11">
    <location>
        <position position="19"/>
    </location>
    <ligand>
        <name>ATP</name>
        <dbReference type="ChEBI" id="CHEBI:30616"/>
    </ligand>
</feature>
<feature type="binding site" evidence="11">
    <location>
        <position position="250"/>
    </location>
    <ligand>
        <name>glycerol</name>
        <dbReference type="ChEBI" id="CHEBI:17754"/>
    </ligand>
</feature>
<evidence type="ECO:0000256" key="8">
    <source>
        <dbReference type="ARBA" id="ARBA00052101"/>
    </source>
</evidence>
<keyword evidence="6 11" id="KW-0319">Glycerol metabolism</keyword>
<dbReference type="UniPathway" id="UPA00618">
    <property type="reaction ID" value="UER00672"/>
</dbReference>
<dbReference type="AlphaFoldDB" id="A0A0M6WFE6"/>
<keyword evidence="5 11" id="KW-0418">Kinase</keyword>
<protein>
    <recommendedName>
        <fullName evidence="11">Glycerol kinase</fullName>
        <ecNumber evidence="11">2.7.1.30</ecNumber>
    </recommendedName>
    <alternativeName>
        <fullName evidence="11">ATP:glycerol 3-phosphotransferase</fullName>
    </alternativeName>
    <alternativeName>
        <fullName evidence="11">Glycerokinase</fullName>
        <shortName evidence="11">GK</shortName>
    </alternativeName>
</protein>
<feature type="binding site" evidence="11">
    <location>
        <position position="314"/>
    </location>
    <ligand>
        <name>ATP</name>
        <dbReference type="ChEBI" id="CHEBI:30616"/>
    </ligand>
</feature>
<feature type="binding site" evidence="11">
    <location>
        <position position="271"/>
    </location>
    <ligand>
        <name>ADP</name>
        <dbReference type="ChEBI" id="CHEBI:456216"/>
    </ligand>
</feature>
<reference evidence="16" key="1">
    <citation type="submission" date="2015-05" db="EMBL/GenBank/DDBJ databases">
        <authorList>
            <consortium name="Pathogen Informatics"/>
        </authorList>
    </citation>
    <scope>NUCLEOTIDE SEQUENCE [LARGE SCALE GENOMIC DNA]</scope>
    <source>
        <strain evidence="16">M72</strain>
    </source>
</reference>
<dbReference type="GO" id="GO:0005829">
    <property type="term" value="C:cytosol"/>
    <property type="evidence" value="ECO:0007669"/>
    <property type="project" value="TreeGrafter"/>
</dbReference>
<dbReference type="InterPro" id="IPR018485">
    <property type="entry name" value="FGGY_C"/>
</dbReference>
<comment type="pathway">
    <text evidence="1 11">Polyol metabolism; glycerol degradation via glycerol kinase pathway; sn-glycerol 3-phosphate from glycerol: step 1/1.</text>
</comment>
<evidence type="ECO:0000256" key="4">
    <source>
        <dbReference type="ARBA" id="ARBA00022741"/>
    </source>
</evidence>
<dbReference type="InterPro" id="IPR018484">
    <property type="entry name" value="FGGY_N"/>
</dbReference>
<dbReference type="InterPro" id="IPR018483">
    <property type="entry name" value="Carb_kinase_FGGY_CS"/>
</dbReference>
<feature type="binding site" evidence="11">
    <location>
        <position position="318"/>
    </location>
    <ligand>
        <name>ATP</name>
        <dbReference type="ChEBI" id="CHEBI:30616"/>
    </ligand>
</feature>
<evidence type="ECO:0000256" key="3">
    <source>
        <dbReference type="ARBA" id="ARBA00022679"/>
    </source>
</evidence>
<dbReference type="CDD" id="cd07786">
    <property type="entry name" value="FGGY_EcGK_like"/>
    <property type="match status" value="1"/>
</dbReference>
<feature type="binding site" evidence="11">
    <location>
        <position position="18"/>
    </location>
    <ligand>
        <name>sn-glycerol 3-phosphate</name>
        <dbReference type="ChEBI" id="CHEBI:57597"/>
    </ligand>
</feature>
<dbReference type="NCBIfam" id="TIGR01311">
    <property type="entry name" value="glycerol_kin"/>
    <property type="match status" value="1"/>
</dbReference>
<feature type="domain" description="Carbohydrate kinase FGGY N-terminal" evidence="13">
    <location>
        <begin position="10"/>
        <end position="256"/>
    </location>
</feature>
<evidence type="ECO:0000256" key="11">
    <source>
        <dbReference type="HAMAP-Rule" id="MF_00186"/>
    </source>
</evidence>
<feature type="binding site" evidence="11">
    <location>
        <position position="249"/>
    </location>
    <ligand>
        <name>sn-glycerol 3-phosphate</name>
        <dbReference type="ChEBI" id="CHEBI:57597"/>
    </ligand>
</feature>
<feature type="binding site" evidence="11">
    <location>
        <position position="88"/>
    </location>
    <ligand>
        <name>glycerol</name>
        <dbReference type="ChEBI" id="CHEBI:17754"/>
    </ligand>
</feature>
<feature type="binding site" evidence="11">
    <location>
        <position position="271"/>
    </location>
    <ligand>
        <name>ATP</name>
        <dbReference type="ChEBI" id="CHEBI:30616"/>
    </ligand>
</feature>
<evidence type="ECO:0000256" key="2">
    <source>
        <dbReference type="ARBA" id="ARBA00009156"/>
    </source>
</evidence>
<gene>
    <name evidence="11" type="primary">glpK</name>
    <name evidence="15" type="ORF">M72_21371</name>
</gene>
<comment type="catalytic activity">
    <reaction evidence="8 11">
        <text>glycerol + ATP = sn-glycerol 3-phosphate + ADP + H(+)</text>
        <dbReference type="Rhea" id="RHEA:21644"/>
        <dbReference type="ChEBI" id="CHEBI:15378"/>
        <dbReference type="ChEBI" id="CHEBI:17754"/>
        <dbReference type="ChEBI" id="CHEBI:30616"/>
        <dbReference type="ChEBI" id="CHEBI:57597"/>
        <dbReference type="ChEBI" id="CHEBI:456216"/>
        <dbReference type="EC" id="2.7.1.30"/>
    </reaction>
</comment>
<dbReference type="InterPro" id="IPR005999">
    <property type="entry name" value="Glycerol_kin"/>
</dbReference>
<feature type="binding site" evidence="11">
    <location>
        <position position="415"/>
    </location>
    <ligand>
        <name>ATP</name>
        <dbReference type="ChEBI" id="CHEBI:30616"/>
    </ligand>
</feature>
<dbReference type="GO" id="GO:0019563">
    <property type="term" value="P:glycerol catabolic process"/>
    <property type="evidence" value="ECO:0007669"/>
    <property type="project" value="UniProtKB-UniRule"/>
</dbReference>
<dbReference type="FunFam" id="3.30.420.40:FF:000008">
    <property type="entry name" value="Glycerol kinase"/>
    <property type="match status" value="1"/>
</dbReference>
<sequence>MGGLQIMKEYIMALDQGTTSSRCILFDHAGKIVTMAQKEFTQIYPQPGWVEQNPREIWSSQMSVAIEAMANIGASSKNIRAIGITNQRETTIVWDKKTGEPVYNAIVWQCRRTAEQIDELKEKGYGPMLQKRTGLVPDAYFSASKIAWILDHVKGAREAAEKGELLFGTVDTWLIWNLTKGAVHVTDYTNAARTMLFDIHRCCWEEEILELFRIPKEMLPEVRPSSGFFGETQEQIFGGKIPVMGVAGDQQAALFGQCCFEKGDVKNTYGTGCFLLMHTGKEPIISRHGLLTTIAAGTAGEVEYALEGSVFVAGAAIQWLRDGMRMIRTAGQSEEYAKRVPDSNGVYIVPAFAGMGAPYWNPYARGTIVGLTRGCKKEHFIRATLESIAYQAKDVIHAMEEDAGVTLNGLRVDGGASANNMLVQFQADIIDAAVLRPECIETTALGAAYLAGLAAGYWKDRDEIRENWQLGRRFEPVMDAGERKKLLRGWQRAVRCARLWAEDGE</sequence>
<dbReference type="Pfam" id="PF02782">
    <property type="entry name" value="FGGY_C"/>
    <property type="match status" value="1"/>
</dbReference>
<dbReference type="Proteomes" id="UP000049979">
    <property type="component" value="Unassembled WGS sequence"/>
</dbReference>
<feature type="binding site" evidence="11">
    <location>
        <position position="89"/>
    </location>
    <ligand>
        <name>glycerol</name>
        <dbReference type="ChEBI" id="CHEBI:17754"/>
    </ligand>
</feature>
<feature type="binding site" evidence="11">
    <location>
        <position position="18"/>
    </location>
    <ligand>
        <name>ADP</name>
        <dbReference type="ChEBI" id="CHEBI:456216"/>
    </ligand>
</feature>
<feature type="binding site" evidence="11">
    <location>
        <position position="419"/>
    </location>
    <ligand>
        <name>ADP</name>
        <dbReference type="ChEBI" id="CHEBI:456216"/>
    </ligand>
</feature>
<feature type="binding site" evidence="11">
    <location>
        <position position="415"/>
    </location>
    <ligand>
        <name>ADP</name>
        <dbReference type="ChEBI" id="CHEBI:456216"/>
    </ligand>
</feature>
<feature type="binding site" evidence="11">
    <location>
        <position position="22"/>
    </location>
    <ligand>
        <name>ADP</name>
        <dbReference type="ChEBI" id="CHEBI:456216"/>
    </ligand>
</feature>
<dbReference type="GO" id="GO:0005524">
    <property type="term" value="F:ATP binding"/>
    <property type="evidence" value="ECO:0007669"/>
    <property type="project" value="UniProtKB-UniRule"/>
</dbReference>
<evidence type="ECO:0000256" key="12">
    <source>
        <dbReference type="RuleBase" id="RU003733"/>
    </source>
</evidence>
<evidence type="ECO:0000313" key="16">
    <source>
        <dbReference type="Proteomes" id="UP000049979"/>
    </source>
</evidence>
<evidence type="ECO:0000313" key="15">
    <source>
        <dbReference type="EMBL" id="CRL34477.1"/>
    </source>
</evidence>
<dbReference type="SUPFAM" id="SSF53067">
    <property type="entry name" value="Actin-like ATPase domain"/>
    <property type="match status" value="2"/>
</dbReference>
<proteinExistence type="inferred from homology"/>
<organism evidence="15 16">
    <name type="scientific">Roseburia faecis</name>
    <dbReference type="NCBI Taxonomy" id="301302"/>
    <lineage>
        <taxon>Bacteria</taxon>
        <taxon>Bacillati</taxon>
        <taxon>Bacillota</taxon>
        <taxon>Clostridia</taxon>
        <taxon>Lachnospirales</taxon>
        <taxon>Lachnospiraceae</taxon>
        <taxon>Roseburia</taxon>
    </lineage>
</organism>
<keyword evidence="4 11" id="KW-0547">Nucleotide-binding</keyword>
<evidence type="ECO:0000256" key="7">
    <source>
        <dbReference type="ARBA" id="ARBA00022840"/>
    </source>
</evidence>
<accession>A0A0M6WFE6</accession>
<dbReference type="GO" id="GO:0004370">
    <property type="term" value="F:glycerol kinase activity"/>
    <property type="evidence" value="ECO:0007669"/>
    <property type="project" value="UniProtKB-UniRule"/>
</dbReference>
<evidence type="ECO:0000256" key="9">
    <source>
        <dbReference type="ARBA" id="ARBA00054633"/>
    </source>
</evidence>
<feature type="binding site" evidence="11">
    <location>
        <position position="140"/>
    </location>
    <ligand>
        <name>glycerol</name>
        <dbReference type="ChEBI" id="CHEBI:17754"/>
    </ligand>
</feature>
<dbReference type="PROSITE" id="PS00933">
    <property type="entry name" value="FGGY_KINASES_1"/>
    <property type="match status" value="1"/>
</dbReference>